<evidence type="ECO:0008006" key="3">
    <source>
        <dbReference type="Google" id="ProtNLM"/>
    </source>
</evidence>
<dbReference type="OrthoDB" id="2121326at2759"/>
<keyword evidence="2" id="KW-1185">Reference proteome</keyword>
<accession>A0A6A6D8H6</accession>
<dbReference type="SUPFAM" id="SSF52833">
    <property type="entry name" value="Thioredoxin-like"/>
    <property type="match status" value="1"/>
</dbReference>
<gene>
    <name evidence="1" type="ORF">K469DRAFT_68384</name>
</gene>
<dbReference type="CDD" id="cd02947">
    <property type="entry name" value="TRX_family"/>
    <property type="match status" value="1"/>
</dbReference>
<dbReference type="Gene3D" id="3.40.30.10">
    <property type="entry name" value="Glutaredoxin"/>
    <property type="match status" value="1"/>
</dbReference>
<dbReference type="EMBL" id="ML994735">
    <property type="protein sequence ID" value="KAF2175385.1"/>
    <property type="molecule type" value="Genomic_DNA"/>
</dbReference>
<dbReference type="InterPro" id="IPR036249">
    <property type="entry name" value="Thioredoxin-like_sf"/>
</dbReference>
<dbReference type="AlphaFoldDB" id="A0A6A6D8H6"/>
<evidence type="ECO:0000313" key="2">
    <source>
        <dbReference type="Proteomes" id="UP000800200"/>
    </source>
</evidence>
<organism evidence="1 2">
    <name type="scientific">Zopfia rhizophila CBS 207.26</name>
    <dbReference type="NCBI Taxonomy" id="1314779"/>
    <lineage>
        <taxon>Eukaryota</taxon>
        <taxon>Fungi</taxon>
        <taxon>Dikarya</taxon>
        <taxon>Ascomycota</taxon>
        <taxon>Pezizomycotina</taxon>
        <taxon>Dothideomycetes</taxon>
        <taxon>Dothideomycetes incertae sedis</taxon>
        <taxon>Zopfiaceae</taxon>
        <taxon>Zopfia</taxon>
    </lineage>
</organism>
<dbReference type="Proteomes" id="UP000800200">
    <property type="component" value="Unassembled WGS sequence"/>
</dbReference>
<proteinExistence type="predicted"/>
<name>A0A6A6D8H6_9PEZI</name>
<evidence type="ECO:0000313" key="1">
    <source>
        <dbReference type="EMBL" id="KAF2175385.1"/>
    </source>
</evidence>
<protein>
    <recommendedName>
        <fullName evidence="3">Thioredoxin domain-containing protein</fullName>
    </recommendedName>
</protein>
<reference evidence="1" key="1">
    <citation type="journal article" date="2020" name="Stud. Mycol.">
        <title>101 Dothideomycetes genomes: a test case for predicting lifestyles and emergence of pathogens.</title>
        <authorList>
            <person name="Haridas S."/>
            <person name="Albert R."/>
            <person name="Binder M."/>
            <person name="Bloem J."/>
            <person name="Labutti K."/>
            <person name="Salamov A."/>
            <person name="Andreopoulos B."/>
            <person name="Baker S."/>
            <person name="Barry K."/>
            <person name="Bills G."/>
            <person name="Bluhm B."/>
            <person name="Cannon C."/>
            <person name="Castanera R."/>
            <person name="Culley D."/>
            <person name="Daum C."/>
            <person name="Ezra D."/>
            <person name="Gonzalez J."/>
            <person name="Henrissat B."/>
            <person name="Kuo A."/>
            <person name="Liang C."/>
            <person name="Lipzen A."/>
            <person name="Lutzoni F."/>
            <person name="Magnuson J."/>
            <person name="Mondo S."/>
            <person name="Nolan M."/>
            <person name="Ohm R."/>
            <person name="Pangilinan J."/>
            <person name="Park H.-J."/>
            <person name="Ramirez L."/>
            <person name="Alfaro M."/>
            <person name="Sun H."/>
            <person name="Tritt A."/>
            <person name="Yoshinaga Y."/>
            <person name="Zwiers L.-H."/>
            <person name="Turgeon B."/>
            <person name="Goodwin S."/>
            <person name="Spatafora J."/>
            <person name="Crous P."/>
            <person name="Grigoriev I."/>
        </authorList>
    </citation>
    <scope>NUCLEOTIDE SEQUENCE</scope>
    <source>
        <strain evidence="1">CBS 207.26</strain>
    </source>
</reference>
<sequence length="101" mass="11339">MAHKELNNKADFDAALATKDKFVFIYAYEGAIPPPAQENAKKFAATTDAYSLDVGKHQLAREHFKIEKVPTALVFKDGEEVKRVEQMNPEAMKSIEELLLS</sequence>